<name>A0A5B7TLS6_9FLAO</name>
<dbReference type="KEGG" id="fbe:FF125_02360"/>
<gene>
    <name evidence="1" type="ORF">FF125_02360</name>
</gene>
<evidence type="ECO:0000313" key="1">
    <source>
        <dbReference type="EMBL" id="QCX37335.1"/>
    </source>
</evidence>
<dbReference type="RefSeq" id="WP_138948277.1">
    <property type="nucleotide sequence ID" value="NZ_CP040749.1"/>
</dbReference>
<evidence type="ECO:0000313" key="2">
    <source>
        <dbReference type="Proteomes" id="UP000306229"/>
    </source>
</evidence>
<reference evidence="1 2" key="1">
    <citation type="submission" date="2019-05" db="EMBL/GenBank/DDBJ databases">
        <title>Algicella ahnfeltiae gen. nov., sp. nov., a novel marine bacterium of the family Flavobacteriaceae isolated from a red alga.</title>
        <authorList>
            <person name="Nedashkovskaya O.I."/>
            <person name="Kukhlevskiy A.D."/>
            <person name="Kim S.-G."/>
            <person name="Zhukova N.V."/>
            <person name="Mikhailov V.V."/>
        </authorList>
    </citation>
    <scope>NUCLEOTIDE SEQUENCE [LARGE SCALE GENOMIC DNA]</scope>
    <source>
        <strain evidence="1 2">10Alg115</strain>
    </source>
</reference>
<organism evidence="1 2">
    <name type="scientific">Aureibaculum algae</name>
    <dbReference type="NCBI Taxonomy" id="2584122"/>
    <lineage>
        <taxon>Bacteria</taxon>
        <taxon>Pseudomonadati</taxon>
        <taxon>Bacteroidota</taxon>
        <taxon>Flavobacteriia</taxon>
        <taxon>Flavobacteriales</taxon>
        <taxon>Flavobacteriaceae</taxon>
        <taxon>Aureibaculum</taxon>
    </lineage>
</organism>
<keyword evidence="2" id="KW-1185">Reference proteome</keyword>
<accession>A0A5B7TLS6</accession>
<dbReference type="OrthoDB" id="1435155at2"/>
<dbReference type="Proteomes" id="UP000306229">
    <property type="component" value="Chromosome"/>
</dbReference>
<proteinExistence type="predicted"/>
<protein>
    <submittedName>
        <fullName evidence="1">Uncharacterized protein</fullName>
    </submittedName>
</protein>
<dbReference type="AlphaFoldDB" id="A0A5B7TLS6"/>
<sequence>MDTKILLAIVALILGLLYFALPKIYNYYLKRPKLVVDIEPNKGITSSQKFIRHSSKNPVGVPVNTPEGISIYEFEWKFDLTIRNNSEVNAFNIKMCQRKNSDYLNFKKNINPNKALKAHEEETIPFIFSKVVETKHKDRESHFTKRPSEFKDLMLLLEYENEYGQKFYSRYYFNTDKTDYKKTSETELKYWC</sequence>
<dbReference type="EMBL" id="CP040749">
    <property type="protein sequence ID" value="QCX37335.1"/>
    <property type="molecule type" value="Genomic_DNA"/>
</dbReference>